<keyword evidence="3" id="KW-1185">Reference proteome</keyword>
<accession>A0A9W4XD50</accession>
<dbReference type="InterPro" id="IPR037523">
    <property type="entry name" value="VOC_core"/>
</dbReference>
<proteinExistence type="predicted"/>
<protein>
    <recommendedName>
        <fullName evidence="1">VOC domain-containing protein</fullName>
    </recommendedName>
</protein>
<dbReference type="PROSITE" id="PS51819">
    <property type="entry name" value="VOC"/>
    <property type="match status" value="1"/>
</dbReference>
<evidence type="ECO:0000313" key="2">
    <source>
        <dbReference type="EMBL" id="CAI6235889.1"/>
    </source>
</evidence>
<dbReference type="PANTHER" id="PTHR35006:SF2">
    <property type="entry name" value="GLYOXALASE FAMILY PROTEIN (AFU_ORTHOLOGUE AFUA_5G14830)"/>
    <property type="match status" value="1"/>
</dbReference>
<dbReference type="AlphaFoldDB" id="A0A9W4XD50"/>
<dbReference type="OrthoDB" id="10249419at2759"/>
<dbReference type="PANTHER" id="PTHR35006">
    <property type="entry name" value="GLYOXALASE FAMILY PROTEIN (AFU_ORTHOLOGUE AFUA_5G14830)"/>
    <property type="match status" value="1"/>
</dbReference>
<evidence type="ECO:0000313" key="3">
    <source>
        <dbReference type="Proteomes" id="UP001152607"/>
    </source>
</evidence>
<evidence type="ECO:0000259" key="1">
    <source>
        <dbReference type="PROSITE" id="PS51819"/>
    </source>
</evidence>
<dbReference type="Proteomes" id="UP001152607">
    <property type="component" value="Unassembled WGS sequence"/>
</dbReference>
<reference evidence="2" key="1">
    <citation type="submission" date="2023-01" db="EMBL/GenBank/DDBJ databases">
        <authorList>
            <person name="Van Ghelder C."/>
            <person name="Rancurel C."/>
        </authorList>
    </citation>
    <scope>NUCLEOTIDE SEQUENCE</scope>
    <source>
        <strain evidence="2">CNCM I-4278</strain>
    </source>
</reference>
<gene>
    <name evidence="2" type="ORF">PDIGIT_LOCUS397</name>
</gene>
<dbReference type="EMBL" id="CAOQHR010000001">
    <property type="protein sequence ID" value="CAI6235889.1"/>
    <property type="molecule type" value="Genomic_DNA"/>
</dbReference>
<organism evidence="2 3">
    <name type="scientific">Periconia digitata</name>
    <dbReference type="NCBI Taxonomy" id="1303443"/>
    <lineage>
        <taxon>Eukaryota</taxon>
        <taxon>Fungi</taxon>
        <taxon>Dikarya</taxon>
        <taxon>Ascomycota</taxon>
        <taxon>Pezizomycotina</taxon>
        <taxon>Dothideomycetes</taxon>
        <taxon>Pleosporomycetidae</taxon>
        <taxon>Pleosporales</taxon>
        <taxon>Massarineae</taxon>
        <taxon>Periconiaceae</taxon>
        <taxon>Periconia</taxon>
    </lineage>
</organism>
<feature type="domain" description="VOC" evidence="1">
    <location>
        <begin position="2"/>
        <end position="119"/>
    </location>
</feature>
<dbReference type="Gene3D" id="3.10.180.10">
    <property type="entry name" value="2,3-Dihydroxybiphenyl 1,2-Dioxygenase, domain 1"/>
    <property type="match status" value="1"/>
</dbReference>
<dbReference type="CDD" id="cd07262">
    <property type="entry name" value="VOC_like"/>
    <property type="match status" value="1"/>
</dbReference>
<dbReference type="InterPro" id="IPR029068">
    <property type="entry name" value="Glyas_Bleomycin-R_OHBP_Dase"/>
</dbReference>
<name>A0A9W4XD50_9PLEO</name>
<sequence>MTIDHISFNVPSPRYEEVVAWYLKALAPLGYVKQDEIKDIACGIGDTPHKSKFWIGQTDDASRQLGGVLHLAFTAKDHDAVDKFFEEAIKAGGKDHGKPGIREKYHSNYYGAFVIDPLG</sequence>
<comment type="caution">
    <text evidence="2">The sequence shown here is derived from an EMBL/GenBank/DDBJ whole genome shotgun (WGS) entry which is preliminary data.</text>
</comment>
<dbReference type="SUPFAM" id="SSF54593">
    <property type="entry name" value="Glyoxalase/Bleomycin resistance protein/Dihydroxybiphenyl dioxygenase"/>
    <property type="match status" value="1"/>
</dbReference>